<name>A0ABV9K8E7_9PORP</name>
<dbReference type="HAMAP" id="MF_00057">
    <property type="entry name" value="KdsB"/>
    <property type="match status" value="1"/>
</dbReference>
<dbReference type="PANTHER" id="PTHR42866:SF2">
    <property type="entry name" value="3-DEOXY-MANNO-OCTULOSONATE CYTIDYLYLTRANSFERASE, MITOCHONDRIAL"/>
    <property type="match status" value="1"/>
</dbReference>
<keyword evidence="3 4" id="KW-0448">Lipopolysaccharide biosynthesis</keyword>
<dbReference type="Pfam" id="PF02348">
    <property type="entry name" value="CTP_transf_3"/>
    <property type="match status" value="1"/>
</dbReference>
<comment type="pathway">
    <text evidence="4">Nucleotide-sugar biosynthesis; CMP-3-deoxy-D-manno-octulosonate biosynthesis; CMP-3-deoxy-D-manno-octulosonate from 3-deoxy-D-manno-octulosonate and CTP: step 1/1.</text>
</comment>
<keyword evidence="6" id="KW-1185">Reference proteome</keyword>
<dbReference type="NCBIfam" id="TIGR00466">
    <property type="entry name" value="kdsB"/>
    <property type="match status" value="1"/>
</dbReference>
<comment type="caution">
    <text evidence="5">The sequence shown here is derived from an EMBL/GenBank/DDBJ whole genome shotgun (WGS) entry which is preliminary data.</text>
</comment>
<comment type="subcellular location">
    <subcellularLocation>
        <location evidence="4">Cytoplasm</location>
    </subcellularLocation>
</comment>
<dbReference type="InterPro" id="IPR004528">
    <property type="entry name" value="KdsB"/>
</dbReference>
<protein>
    <recommendedName>
        <fullName evidence="4">3-deoxy-manno-octulosonate cytidylyltransferase</fullName>
        <ecNumber evidence="4">2.7.7.38</ecNumber>
    </recommendedName>
    <alternativeName>
        <fullName evidence="4">CMP-2-keto-3-deoxyoctulosonic acid synthase</fullName>
        <shortName evidence="4">CKS</shortName>
        <shortName evidence="4">CMP-KDO synthase</shortName>
    </alternativeName>
</protein>
<evidence type="ECO:0000256" key="2">
    <source>
        <dbReference type="ARBA" id="ARBA00022695"/>
    </source>
</evidence>
<proteinExistence type="inferred from homology"/>
<dbReference type="InterPro" id="IPR029044">
    <property type="entry name" value="Nucleotide-diphossugar_trans"/>
</dbReference>
<keyword evidence="4" id="KW-0963">Cytoplasm</keyword>
<dbReference type="Proteomes" id="UP001596020">
    <property type="component" value="Unassembled WGS sequence"/>
</dbReference>
<dbReference type="EC" id="2.7.7.38" evidence="4"/>
<gene>
    <name evidence="4 5" type="primary">kdsB</name>
    <name evidence="5" type="ORF">ACFO3G_06340</name>
</gene>
<dbReference type="NCBIfam" id="NF003952">
    <property type="entry name" value="PRK05450.1-5"/>
    <property type="match status" value="1"/>
</dbReference>
<accession>A0ABV9K8E7</accession>
<keyword evidence="1 4" id="KW-0808">Transferase</keyword>
<comment type="similarity">
    <text evidence="4">Belongs to the KdsB family.</text>
</comment>
<reference evidence="6" key="1">
    <citation type="journal article" date="2019" name="Int. J. Syst. Evol. Microbiol.">
        <title>The Global Catalogue of Microorganisms (GCM) 10K type strain sequencing project: providing services to taxonomists for standard genome sequencing and annotation.</title>
        <authorList>
            <consortium name="The Broad Institute Genomics Platform"/>
            <consortium name="The Broad Institute Genome Sequencing Center for Infectious Disease"/>
            <person name="Wu L."/>
            <person name="Ma J."/>
        </authorList>
    </citation>
    <scope>NUCLEOTIDE SEQUENCE [LARGE SCALE GENOMIC DNA]</scope>
    <source>
        <strain evidence="6">CGMCC 4.7357</strain>
    </source>
</reference>
<dbReference type="InterPro" id="IPR003329">
    <property type="entry name" value="Cytidylyl_trans"/>
</dbReference>
<dbReference type="SUPFAM" id="SSF53448">
    <property type="entry name" value="Nucleotide-diphospho-sugar transferases"/>
    <property type="match status" value="1"/>
</dbReference>
<evidence type="ECO:0000256" key="4">
    <source>
        <dbReference type="HAMAP-Rule" id="MF_00057"/>
    </source>
</evidence>
<comment type="function">
    <text evidence="4">Activates KDO (a required 8-carbon sugar) for incorporation into bacterial lipopolysaccharide in Gram-negative bacteria.</text>
</comment>
<evidence type="ECO:0000256" key="3">
    <source>
        <dbReference type="ARBA" id="ARBA00022985"/>
    </source>
</evidence>
<dbReference type="RefSeq" id="WP_380079061.1">
    <property type="nucleotide sequence ID" value="NZ_JBHSGO010000183.1"/>
</dbReference>
<dbReference type="EMBL" id="JBHSGO010000183">
    <property type="protein sequence ID" value="MFC4666215.1"/>
    <property type="molecule type" value="Genomic_DNA"/>
</dbReference>
<comment type="catalytic activity">
    <reaction evidence="4">
        <text>3-deoxy-alpha-D-manno-oct-2-ulosonate + CTP = CMP-3-deoxy-beta-D-manno-octulosonate + diphosphate</text>
        <dbReference type="Rhea" id="RHEA:23448"/>
        <dbReference type="ChEBI" id="CHEBI:33019"/>
        <dbReference type="ChEBI" id="CHEBI:37563"/>
        <dbReference type="ChEBI" id="CHEBI:85986"/>
        <dbReference type="ChEBI" id="CHEBI:85987"/>
        <dbReference type="EC" id="2.7.7.38"/>
    </reaction>
</comment>
<organism evidence="5 6">
    <name type="scientific">Falsiporphyromonas endometrii</name>
    <dbReference type="NCBI Taxonomy" id="1387297"/>
    <lineage>
        <taxon>Bacteria</taxon>
        <taxon>Pseudomonadati</taxon>
        <taxon>Bacteroidota</taxon>
        <taxon>Bacteroidia</taxon>
        <taxon>Bacteroidales</taxon>
        <taxon>Porphyromonadaceae</taxon>
        <taxon>Falsiporphyromonas</taxon>
    </lineage>
</organism>
<dbReference type="Gene3D" id="3.90.550.10">
    <property type="entry name" value="Spore Coat Polysaccharide Biosynthesis Protein SpsA, Chain A"/>
    <property type="match status" value="1"/>
</dbReference>
<sequence>MKTIAIIPARYASTRLPGKPLIDMLGKPLIQRVVEQAQKVLDNVVVATDDERILSAVESFGGRAVMTGKDCPSGTDRCREAYEKIDNSYDVVINLQGDEPFIDPSLILQLSKAFEDPKIDIATLAVPFPQDSTFEALNNPNSPKIVLDNSGNAIYFSRSVIPYLRNEDRDTWASKHKYLKHIGVYAFRSTVLKEVTSLKQGTLEKCESLEQLRWLEAGYRIKVIETDHATIGIDTPEDMKKAINLLKNQGE</sequence>
<dbReference type="PANTHER" id="PTHR42866">
    <property type="entry name" value="3-DEOXY-MANNO-OCTULOSONATE CYTIDYLYLTRANSFERASE"/>
    <property type="match status" value="1"/>
</dbReference>
<dbReference type="GO" id="GO:0008690">
    <property type="term" value="F:3-deoxy-manno-octulosonate cytidylyltransferase activity"/>
    <property type="evidence" value="ECO:0007669"/>
    <property type="project" value="UniProtKB-EC"/>
</dbReference>
<evidence type="ECO:0000313" key="5">
    <source>
        <dbReference type="EMBL" id="MFC4666215.1"/>
    </source>
</evidence>
<dbReference type="NCBIfam" id="NF009905">
    <property type="entry name" value="PRK13368.1"/>
    <property type="match status" value="1"/>
</dbReference>
<evidence type="ECO:0000256" key="1">
    <source>
        <dbReference type="ARBA" id="ARBA00022679"/>
    </source>
</evidence>
<evidence type="ECO:0000313" key="6">
    <source>
        <dbReference type="Proteomes" id="UP001596020"/>
    </source>
</evidence>
<keyword evidence="2 4" id="KW-0548">Nucleotidyltransferase</keyword>
<dbReference type="CDD" id="cd02517">
    <property type="entry name" value="CMP-KDO-Synthetase"/>
    <property type="match status" value="1"/>
</dbReference>
<dbReference type="NCBIfam" id="NF003950">
    <property type="entry name" value="PRK05450.1-3"/>
    <property type="match status" value="1"/>
</dbReference>